<accession>A0A5M3XCT3</accession>
<proteinExistence type="predicted"/>
<name>A0A5M3XCT3_9ACTN</name>
<dbReference type="Proteomes" id="UP000377595">
    <property type="component" value="Unassembled WGS sequence"/>
</dbReference>
<dbReference type="GO" id="GO:0016491">
    <property type="term" value="F:oxidoreductase activity"/>
    <property type="evidence" value="ECO:0007669"/>
    <property type="project" value="UniProtKB-KW"/>
</dbReference>
<dbReference type="EMBL" id="BLAF01000007">
    <property type="protein sequence ID" value="GES18466.1"/>
    <property type="molecule type" value="Genomic_DNA"/>
</dbReference>
<dbReference type="Gene3D" id="3.40.50.720">
    <property type="entry name" value="NAD(P)-binding Rossmann-like Domain"/>
    <property type="match status" value="1"/>
</dbReference>
<comment type="caution">
    <text evidence="3">The sequence shown here is derived from an EMBL/GenBank/DDBJ whole genome shotgun (WGS) entry which is preliminary data.</text>
</comment>
<organism evidence="3 4">
    <name type="scientific">Acrocarpospora pleiomorpha</name>
    <dbReference type="NCBI Taxonomy" id="90975"/>
    <lineage>
        <taxon>Bacteria</taxon>
        <taxon>Bacillati</taxon>
        <taxon>Actinomycetota</taxon>
        <taxon>Actinomycetes</taxon>
        <taxon>Streptosporangiales</taxon>
        <taxon>Streptosporangiaceae</taxon>
        <taxon>Acrocarpospora</taxon>
    </lineage>
</organism>
<dbReference type="SUPFAM" id="SSF51735">
    <property type="entry name" value="NAD(P)-binding Rossmann-fold domains"/>
    <property type="match status" value="1"/>
</dbReference>
<evidence type="ECO:0000259" key="2">
    <source>
        <dbReference type="Pfam" id="PF03807"/>
    </source>
</evidence>
<dbReference type="PANTHER" id="PTHR14239:SF10">
    <property type="entry name" value="REDUCTASE"/>
    <property type="match status" value="1"/>
</dbReference>
<dbReference type="InterPro" id="IPR051267">
    <property type="entry name" value="STEAP_metalloreductase"/>
</dbReference>
<dbReference type="AlphaFoldDB" id="A0A5M3XCT3"/>
<dbReference type="PANTHER" id="PTHR14239">
    <property type="entry name" value="DUDULIN-RELATED"/>
    <property type="match status" value="1"/>
</dbReference>
<keyword evidence="1" id="KW-0560">Oxidoreductase</keyword>
<evidence type="ECO:0000313" key="3">
    <source>
        <dbReference type="EMBL" id="GES18466.1"/>
    </source>
</evidence>
<reference evidence="3 4" key="1">
    <citation type="submission" date="2019-10" db="EMBL/GenBank/DDBJ databases">
        <title>Whole genome shotgun sequence of Acrocarpospora pleiomorpha NBRC 16267.</title>
        <authorList>
            <person name="Ichikawa N."/>
            <person name="Kimura A."/>
            <person name="Kitahashi Y."/>
            <person name="Komaki H."/>
            <person name="Oguchi A."/>
        </authorList>
    </citation>
    <scope>NUCLEOTIDE SEQUENCE [LARGE SCALE GENOMIC DNA]</scope>
    <source>
        <strain evidence="3 4">NBRC 16267</strain>
    </source>
</reference>
<gene>
    <name evidence="3" type="ORF">Aple_013610</name>
</gene>
<dbReference type="InterPro" id="IPR028939">
    <property type="entry name" value="P5C_Rdtase_cat_N"/>
</dbReference>
<dbReference type="InterPro" id="IPR036291">
    <property type="entry name" value="NAD(P)-bd_dom_sf"/>
</dbReference>
<protein>
    <submittedName>
        <fullName evidence="3">NADP oxidoreductase</fullName>
    </submittedName>
</protein>
<sequence>MGVAAGMVIGFIGSGNIGGTVARLAVNAGHSVVLSNSRGPETLADLVAELGPNARAATAEEAGRAGDIVVVSVPFGVHTKVPVEPLAGKIVIDTNNYYHERDGRYPDIDEGRQTDSGALADHLGTARVVKAFNTIYYVDLGEHGLPAGDPARRALPIAGDDLDAKRVVAELLDEFGFDAVDAGALAEGWRFQRDKPAYGPRLTASELREALAKA</sequence>
<evidence type="ECO:0000256" key="1">
    <source>
        <dbReference type="ARBA" id="ARBA00023002"/>
    </source>
</evidence>
<keyword evidence="4" id="KW-1185">Reference proteome</keyword>
<evidence type="ECO:0000313" key="4">
    <source>
        <dbReference type="Proteomes" id="UP000377595"/>
    </source>
</evidence>
<feature type="domain" description="Pyrroline-5-carboxylate reductase catalytic N-terminal" evidence="2">
    <location>
        <begin position="9"/>
        <end position="97"/>
    </location>
</feature>
<dbReference type="Pfam" id="PF03807">
    <property type="entry name" value="F420_oxidored"/>
    <property type="match status" value="1"/>
</dbReference>